<dbReference type="GO" id="GO:0005524">
    <property type="term" value="F:ATP binding"/>
    <property type="evidence" value="ECO:0007669"/>
    <property type="project" value="UniProtKB-UniRule"/>
</dbReference>
<feature type="domain" description="Protein kinase" evidence="9">
    <location>
        <begin position="176"/>
        <end position="442"/>
    </location>
</feature>
<dbReference type="EMBL" id="DQAY01000109">
    <property type="protein sequence ID" value="HCO24832.1"/>
    <property type="molecule type" value="Genomic_DNA"/>
</dbReference>
<dbReference type="InterPro" id="IPR008271">
    <property type="entry name" value="Ser/Thr_kinase_AS"/>
</dbReference>
<dbReference type="PROSITE" id="PS50011">
    <property type="entry name" value="PROTEIN_KINASE_DOM"/>
    <property type="match status" value="1"/>
</dbReference>
<evidence type="ECO:0000256" key="3">
    <source>
        <dbReference type="ARBA" id="ARBA00022737"/>
    </source>
</evidence>
<dbReference type="PANTHER" id="PTHR43289">
    <property type="entry name" value="MITOGEN-ACTIVATED PROTEIN KINASE KINASE KINASE 20-RELATED"/>
    <property type="match status" value="1"/>
</dbReference>
<evidence type="ECO:0000256" key="4">
    <source>
        <dbReference type="ARBA" id="ARBA00022741"/>
    </source>
</evidence>
<dbReference type="PROSITE" id="PS00107">
    <property type="entry name" value="PROTEIN_KINASE_ATP"/>
    <property type="match status" value="1"/>
</dbReference>
<keyword evidence="6 7" id="KW-0067">ATP-binding</keyword>
<keyword evidence="4 7" id="KW-0547">Nucleotide-binding</keyword>
<feature type="transmembrane region" description="Helical" evidence="8">
    <location>
        <begin position="469"/>
        <end position="488"/>
    </location>
</feature>
<evidence type="ECO:0000256" key="6">
    <source>
        <dbReference type="ARBA" id="ARBA00022840"/>
    </source>
</evidence>
<evidence type="ECO:0000259" key="9">
    <source>
        <dbReference type="PROSITE" id="PS50011"/>
    </source>
</evidence>
<feature type="binding site" evidence="7">
    <location>
        <position position="205"/>
    </location>
    <ligand>
        <name>ATP</name>
        <dbReference type="ChEBI" id="CHEBI:30616"/>
    </ligand>
</feature>
<keyword evidence="8" id="KW-0472">Membrane</keyword>
<dbReference type="Gene3D" id="1.10.510.10">
    <property type="entry name" value="Transferase(Phosphotransferase) domain 1"/>
    <property type="match status" value="1"/>
</dbReference>
<gene>
    <name evidence="10" type="ORF">DIT97_18060</name>
</gene>
<keyword evidence="8" id="KW-0812">Transmembrane</keyword>
<accession>A0A3D3R9S3</accession>
<dbReference type="Gene3D" id="3.80.10.10">
    <property type="entry name" value="Ribonuclease Inhibitor"/>
    <property type="match status" value="2"/>
</dbReference>
<keyword evidence="1" id="KW-0433">Leucine-rich repeat</keyword>
<dbReference type="SMART" id="SM00220">
    <property type="entry name" value="S_TKc"/>
    <property type="match status" value="1"/>
</dbReference>
<dbReference type="GO" id="GO:0004674">
    <property type="term" value="F:protein serine/threonine kinase activity"/>
    <property type="evidence" value="ECO:0007669"/>
    <property type="project" value="TreeGrafter"/>
</dbReference>
<evidence type="ECO:0000256" key="7">
    <source>
        <dbReference type="PROSITE-ProRule" id="PRU10141"/>
    </source>
</evidence>
<keyword evidence="2" id="KW-0808">Transferase</keyword>
<dbReference type="InterPro" id="IPR000719">
    <property type="entry name" value="Prot_kinase_dom"/>
</dbReference>
<evidence type="ECO:0000256" key="8">
    <source>
        <dbReference type="SAM" id="Phobius"/>
    </source>
</evidence>
<sequence length="946" mass="105074">MNSLNQILDDYEQLWQSGVQPQLDQFVEQLELSQADQQAVLSELIAVDLEYQARLSASQQPSDTESATPASVTVTDNTSGIYTLDFYADRWPDLFSNTDHCASLIAEEYRIRHRWGDQPDMQEYIERYGDSAVLRRELEAVQRELALDSREATEKTSLTGTSPLLFLNLPAHFGRYQLLSLIGKGGMGEVYRARDTQLDREVALKLPRLDQNAPLLKERFLNEARTAATLRHPHICPIYDSGQLDGQLYLTMAYIEGQNLQELWASPAYHSVLDNLEMLIKVARAIQLAHNQQIIHRDLKPANIMVDAHDEPIVMDFGLAHRVVDNQTPRLTQAGDLVGSPAYMSPEQLEANTDTPGPASDIYSLGVILFEAMTGTLPFKGTLGQLTAAVMRDEPPRPSALQADIDEELEALCLQMLQKMPEARPASMQEVAERLSAIQQRLTRSETIVSNTQKISGNNNRRRNHKRTLIGAAGIAALFCMGIILTLATDKGTLVVRSEVPDISVLVKQGEKTVETLKVSQGTDSTTIYSGQYEIVLQGKNLDGLQVTPEVVTLSRNQQTVVTVERITNQKIEPGQIPSAGVSTEWLAQTQKLPAVEKFHAVIEKLQELNPSFEAKLQKNVFLAYHGGGPNLTVVQVNIQSDHLQDISPIKALQSLQAIGIAGTPRKLSQFKDLSPLTDLDQLRYLTVSMHPQLTEISSLQNLKLKNLTLSNTNFSDLSSLRKLPLERLDLNGSQVTDLSPLSEIQSLIVLELRSTSVSDLSPLKGLPLTEIYLSHTDVSDLSPLQGAPLVKLDFTSTDVTDLTPLKGMPLEELILNNKISDLTPLQGLTLKDLHLDGSEVTDLAPLKGMPLEELNFNHCPQLRDLSPLQGMKLQRLRLYQTDVRDLTPLIGMPLEELRLGAPVSNITPLRDIPLKHLQLQSEELTDLSPLKGIPLEYLKLGYCRQ</sequence>
<dbReference type="SUPFAM" id="SSF52058">
    <property type="entry name" value="L domain-like"/>
    <property type="match status" value="1"/>
</dbReference>
<proteinExistence type="predicted"/>
<dbReference type="Pfam" id="PF00069">
    <property type="entry name" value="Pkinase"/>
    <property type="match status" value="1"/>
</dbReference>
<dbReference type="InterPro" id="IPR032675">
    <property type="entry name" value="LRR_dom_sf"/>
</dbReference>
<dbReference type="InterPro" id="IPR001611">
    <property type="entry name" value="Leu-rich_rpt"/>
</dbReference>
<evidence type="ECO:0000256" key="5">
    <source>
        <dbReference type="ARBA" id="ARBA00022777"/>
    </source>
</evidence>
<dbReference type="PROSITE" id="PS00108">
    <property type="entry name" value="PROTEIN_KINASE_ST"/>
    <property type="match status" value="1"/>
</dbReference>
<evidence type="ECO:0000313" key="10">
    <source>
        <dbReference type="EMBL" id="HCO24832.1"/>
    </source>
</evidence>
<protein>
    <recommendedName>
        <fullName evidence="9">Protein kinase domain-containing protein</fullName>
    </recommendedName>
</protein>
<dbReference type="Proteomes" id="UP000263642">
    <property type="component" value="Unassembled WGS sequence"/>
</dbReference>
<dbReference type="Gene3D" id="3.30.200.20">
    <property type="entry name" value="Phosphorylase Kinase, domain 1"/>
    <property type="match status" value="1"/>
</dbReference>
<keyword evidence="3" id="KW-0677">Repeat</keyword>
<dbReference type="PROSITE" id="PS51450">
    <property type="entry name" value="LRR"/>
    <property type="match status" value="2"/>
</dbReference>
<dbReference type="SUPFAM" id="SSF56112">
    <property type="entry name" value="Protein kinase-like (PK-like)"/>
    <property type="match status" value="1"/>
</dbReference>
<feature type="non-terminal residue" evidence="10">
    <location>
        <position position="946"/>
    </location>
</feature>
<dbReference type="CDD" id="cd14014">
    <property type="entry name" value="STKc_PknB_like"/>
    <property type="match status" value="1"/>
</dbReference>
<keyword evidence="8" id="KW-1133">Transmembrane helix</keyword>
<name>A0A3D3R9S3_9PLAN</name>
<evidence type="ECO:0000256" key="2">
    <source>
        <dbReference type="ARBA" id="ARBA00022679"/>
    </source>
</evidence>
<dbReference type="InterPro" id="IPR017441">
    <property type="entry name" value="Protein_kinase_ATP_BS"/>
</dbReference>
<organism evidence="10 11">
    <name type="scientific">Gimesia maris</name>
    <dbReference type="NCBI Taxonomy" id="122"/>
    <lineage>
        <taxon>Bacteria</taxon>
        <taxon>Pseudomonadati</taxon>
        <taxon>Planctomycetota</taxon>
        <taxon>Planctomycetia</taxon>
        <taxon>Planctomycetales</taxon>
        <taxon>Planctomycetaceae</taxon>
        <taxon>Gimesia</taxon>
    </lineage>
</organism>
<dbReference type="InterPro" id="IPR011009">
    <property type="entry name" value="Kinase-like_dom_sf"/>
</dbReference>
<comment type="caution">
    <text evidence="10">The sequence shown here is derived from an EMBL/GenBank/DDBJ whole genome shotgun (WGS) entry which is preliminary data.</text>
</comment>
<dbReference type="PANTHER" id="PTHR43289:SF6">
    <property type="entry name" value="SERINE_THREONINE-PROTEIN KINASE NEKL-3"/>
    <property type="match status" value="1"/>
</dbReference>
<keyword evidence="5" id="KW-0418">Kinase</keyword>
<reference evidence="10 11" key="1">
    <citation type="journal article" date="2018" name="Nat. Biotechnol.">
        <title>A standardized bacterial taxonomy based on genome phylogeny substantially revises the tree of life.</title>
        <authorList>
            <person name="Parks D.H."/>
            <person name="Chuvochina M."/>
            <person name="Waite D.W."/>
            <person name="Rinke C."/>
            <person name="Skarshewski A."/>
            <person name="Chaumeil P.A."/>
            <person name="Hugenholtz P."/>
        </authorList>
    </citation>
    <scope>NUCLEOTIDE SEQUENCE [LARGE SCALE GENOMIC DNA]</scope>
    <source>
        <strain evidence="10">UBA9375</strain>
    </source>
</reference>
<evidence type="ECO:0000313" key="11">
    <source>
        <dbReference type="Proteomes" id="UP000263642"/>
    </source>
</evidence>
<dbReference type="AlphaFoldDB" id="A0A3D3R9S3"/>
<evidence type="ECO:0000256" key="1">
    <source>
        <dbReference type="ARBA" id="ARBA00022614"/>
    </source>
</evidence>